<dbReference type="STRING" id="151894.SAMN04488524_2904"/>
<evidence type="ECO:0000256" key="1">
    <source>
        <dbReference type="SAM" id="SignalP"/>
    </source>
</evidence>
<dbReference type="EMBL" id="FWXT01000002">
    <property type="protein sequence ID" value="SMC85450.1"/>
    <property type="molecule type" value="Genomic_DNA"/>
</dbReference>
<dbReference type="OrthoDB" id="761407at2"/>
<keyword evidence="1" id="KW-0732">Signal</keyword>
<reference evidence="3" key="1">
    <citation type="submission" date="2017-04" db="EMBL/GenBank/DDBJ databases">
        <authorList>
            <person name="Varghese N."/>
            <person name="Submissions S."/>
        </authorList>
    </citation>
    <scope>NUCLEOTIDE SEQUENCE [LARGE SCALE GENOMIC DNA]</scope>
    <source>
        <strain evidence="3">DSM 12126</strain>
    </source>
</reference>
<gene>
    <name evidence="2" type="ORF">SAMN04488524_2904</name>
</gene>
<dbReference type="Proteomes" id="UP000192756">
    <property type="component" value="Unassembled WGS sequence"/>
</dbReference>
<accession>A0A1W2CJT5</accession>
<protein>
    <recommendedName>
        <fullName evidence="4">DUF4382 domain-containing protein</fullName>
    </recommendedName>
</protein>
<feature type="chain" id="PRO_5013275228" description="DUF4382 domain-containing protein" evidence="1">
    <location>
        <begin position="25"/>
        <end position="234"/>
    </location>
</feature>
<keyword evidence="3" id="KW-1185">Reference proteome</keyword>
<organism evidence="2 3">
    <name type="scientific">Pedobacter africanus</name>
    <dbReference type="NCBI Taxonomy" id="151894"/>
    <lineage>
        <taxon>Bacteria</taxon>
        <taxon>Pseudomonadati</taxon>
        <taxon>Bacteroidota</taxon>
        <taxon>Sphingobacteriia</taxon>
        <taxon>Sphingobacteriales</taxon>
        <taxon>Sphingobacteriaceae</taxon>
        <taxon>Pedobacter</taxon>
    </lineage>
</organism>
<sequence>MKKIYFTIAAFFLFVCLLGCTKSSDTTDTQLSYSFNAINLNASLTANSGASGAIVPAGTPGSVNWSSAGINISKVEFSATRGGNPISLETKNLYAVNALKPDSLSGTVFLSSGVYEKNEFKITVSESVSNPPLILKGTYIEASGTVIPVIVQLNVSQVFKLEAPRIEIKQGKYIARVTIELNGLVKGLVASDFGQTTRTAPNNTILVSNTVNRALFEKLVLRLPSVLSVSMTKQ</sequence>
<name>A0A1W2CJT5_9SPHI</name>
<feature type="signal peptide" evidence="1">
    <location>
        <begin position="1"/>
        <end position="24"/>
    </location>
</feature>
<evidence type="ECO:0000313" key="3">
    <source>
        <dbReference type="Proteomes" id="UP000192756"/>
    </source>
</evidence>
<proteinExistence type="predicted"/>
<evidence type="ECO:0008006" key="4">
    <source>
        <dbReference type="Google" id="ProtNLM"/>
    </source>
</evidence>
<dbReference type="RefSeq" id="WP_084239740.1">
    <property type="nucleotide sequence ID" value="NZ_FWXT01000002.1"/>
</dbReference>
<evidence type="ECO:0000313" key="2">
    <source>
        <dbReference type="EMBL" id="SMC85450.1"/>
    </source>
</evidence>
<dbReference type="AlphaFoldDB" id="A0A1W2CJT5"/>